<organism evidence="1 2">
    <name type="scientific">Halorubrum distributum</name>
    <dbReference type="NCBI Taxonomy" id="29283"/>
    <lineage>
        <taxon>Archaea</taxon>
        <taxon>Methanobacteriati</taxon>
        <taxon>Methanobacteriota</taxon>
        <taxon>Stenosarchaea group</taxon>
        <taxon>Halobacteria</taxon>
        <taxon>Halobacteriales</taxon>
        <taxon>Haloferacaceae</taxon>
        <taxon>Halorubrum</taxon>
        <taxon>Halorubrum distributum group</taxon>
    </lineage>
</organism>
<evidence type="ECO:0000313" key="2">
    <source>
        <dbReference type="Proteomes" id="UP000452321"/>
    </source>
</evidence>
<comment type="caution">
    <text evidence="1">The sequence shown here is derived from an EMBL/GenBank/DDBJ whole genome shotgun (WGS) entry which is preliminary data.</text>
</comment>
<protein>
    <submittedName>
        <fullName evidence="1">Uncharacterized protein</fullName>
    </submittedName>
</protein>
<name>A0A6B1ICM9_9EURY</name>
<proteinExistence type="predicted"/>
<sequence length="130" mass="14541">MSFSDIEGAPVIRVSKPPFDQLESFVNSELSEDDGTAVKKSRIADIALAVGIKEKARTDSIEDSEQTFNLGSVDNYGVLKTIIEEKHPDAAPDELRSLLVEYLEGGLQEISEQIENEGVFRYHEYLDYDN</sequence>
<accession>A0A6B1ICM9</accession>
<dbReference type="EMBL" id="WMFC01000002">
    <property type="protein sequence ID" value="MYL66503.1"/>
    <property type="molecule type" value="Genomic_DNA"/>
</dbReference>
<dbReference type="AlphaFoldDB" id="A0A6B1ICM9"/>
<evidence type="ECO:0000313" key="1">
    <source>
        <dbReference type="EMBL" id="MYL66503.1"/>
    </source>
</evidence>
<gene>
    <name evidence="1" type="ORF">GLW30_01980</name>
</gene>
<dbReference type="Proteomes" id="UP000452321">
    <property type="component" value="Unassembled WGS sequence"/>
</dbReference>
<dbReference type="RefSeq" id="WP_159357856.1">
    <property type="nucleotide sequence ID" value="NZ_WMFC01000002.1"/>
</dbReference>
<reference evidence="1 2" key="1">
    <citation type="submission" date="2019-11" db="EMBL/GenBank/DDBJ databases">
        <title>Genome sequences of 17 halophilic strains isolated from different environments.</title>
        <authorList>
            <person name="Furrow R.E."/>
        </authorList>
    </citation>
    <scope>NUCLEOTIDE SEQUENCE [LARGE SCALE GENOMIC DNA]</scope>
    <source>
        <strain evidence="1 2">22502_06_Cabo</strain>
    </source>
</reference>